<feature type="transmembrane region" description="Helical" evidence="1">
    <location>
        <begin position="86"/>
        <end position="107"/>
    </location>
</feature>
<feature type="transmembrane region" description="Helical" evidence="1">
    <location>
        <begin position="7"/>
        <end position="24"/>
    </location>
</feature>
<gene>
    <name evidence="2" type="ORF">SAMN04488556_2274</name>
</gene>
<feature type="transmembrane region" description="Helical" evidence="1">
    <location>
        <begin position="60"/>
        <end position="80"/>
    </location>
</feature>
<reference evidence="3" key="1">
    <citation type="submission" date="2016-10" db="EMBL/GenBank/DDBJ databases">
        <authorList>
            <person name="Varghese N."/>
            <person name="Submissions S."/>
        </authorList>
    </citation>
    <scope>NUCLEOTIDE SEQUENCE [LARGE SCALE GENOMIC DNA]</scope>
    <source>
        <strain evidence="3">DSM 22427</strain>
    </source>
</reference>
<dbReference type="RefSeq" id="WP_092904646.1">
    <property type="nucleotide sequence ID" value="NZ_FOZS01000002.1"/>
</dbReference>
<accession>A0A1I6RWJ0</accession>
<dbReference type="OrthoDB" id="381097at2157"/>
<dbReference type="EMBL" id="FOZS01000002">
    <property type="protein sequence ID" value="SFS69081.1"/>
    <property type="molecule type" value="Genomic_DNA"/>
</dbReference>
<evidence type="ECO:0000313" key="3">
    <source>
        <dbReference type="Proteomes" id="UP000199199"/>
    </source>
</evidence>
<organism evidence="2 3">
    <name type="scientific">Halostagnicola kamekurae</name>
    <dbReference type="NCBI Taxonomy" id="619731"/>
    <lineage>
        <taxon>Archaea</taxon>
        <taxon>Methanobacteriati</taxon>
        <taxon>Methanobacteriota</taxon>
        <taxon>Stenosarchaea group</taxon>
        <taxon>Halobacteria</taxon>
        <taxon>Halobacteriales</taxon>
        <taxon>Natrialbaceae</taxon>
        <taxon>Halostagnicola</taxon>
    </lineage>
</organism>
<dbReference type="AlphaFoldDB" id="A0A1I6RWJ0"/>
<keyword evidence="1" id="KW-0812">Transmembrane</keyword>
<evidence type="ECO:0000313" key="2">
    <source>
        <dbReference type="EMBL" id="SFS69081.1"/>
    </source>
</evidence>
<sequence length="115" mass="11562">MVELEGASRPVAVGVGLYFLLLVVGSVGNVALALVAAQVVFGAIAIGIGALLARQASHSRLIAGAAGALIAGGLAQFGWLLSGEQLLNLLASLLVTIGIGLYLFLVWNAPQASPE</sequence>
<feature type="transmembrane region" description="Helical" evidence="1">
    <location>
        <begin position="30"/>
        <end position="53"/>
    </location>
</feature>
<proteinExistence type="predicted"/>
<dbReference type="Proteomes" id="UP000199199">
    <property type="component" value="Unassembled WGS sequence"/>
</dbReference>
<name>A0A1I6RWJ0_9EURY</name>
<keyword evidence="1" id="KW-1133">Transmembrane helix</keyword>
<keyword evidence="3" id="KW-1185">Reference proteome</keyword>
<protein>
    <submittedName>
        <fullName evidence="2">Uncharacterized protein</fullName>
    </submittedName>
</protein>
<evidence type="ECO:0000256" key="1">
    <source>
        <dbReference type="SAM" id="Phobius"/>
    </source>
</evidence>
<keyword evidence="1" id="KW-0472">Membrane</keyword>